<evidence type="ECO:0000313" key="1">
    <source>
        <dbReference type="EMBL" id="AQK45174.1"/>
    </source>
</evidence>
<dbReference type="EMBL" id="CM000786">
    <property type="protein sequence ID" value="AQK45174.1"/>
    <property type="molecule type" value="Genomic_DNA"/>
</dbReference>
<proteinExistence type="predicted"/>
<protein>
    <submittedName>
        <fullName evidence="1">Uncharacterized protein</fullName>
    </submittedName>
</protein>
<sequence length="97" mass="10216">MLRPPPKILLLAVSLAATPASALSALAHAAYSPSSSPLHRGGVLQNGLATDVESHNQIKERKNRANKICGVNKVVDTTPGRVGGRFFIKYGIPAMLS</sequence>
<dbReference type="AlphaFoldDB" id="A0A1D6JBB2"/>
<organism evidence="1">
    <name type="scientific">Zea mays</name>
    <name type="common">Maize</name>
    <dbReference type="NCBI Taxonomy" id="4577"/>
    <lineage>
        <taxon>Eukaryota</taxon>
        <taxon>Viridiplantae</taxon>
        <taxon>Streptophyta</taxon>
        <taxon>Embryophyta</taxon>
        <taxon>Tracheophyta</taxon>
        <taxon>Spermatophyta</taxon>
        <taxon>Magnoliopsida</taxon>
        <taxon>Liliopsida</taxon>
        <taxon>Poales</taxon>
        <taxon>Poaceae</taxon>
        <taxon>PACMAD clade</taxon>
        <taxon>Panicoideae</taxon>
        <taxon>Andropogonodae</taxon>
        <taxon>Andropogoneae</taxon>
        <taxon>Tripsacinae</taxon>
        <taxon>Zea</taxon>
    </lineage>
</organism>
<reference evidence="1" key="1">
    <citation type="submission" date="2015-12" db="EMBL/GenBank/DDBJ databases">
        <title>Update maize B73 reference genome by single molecule sequencing technologies.</title>
        <authorList>
            <consortium name="Maize Genome Sequencing Project"/>
            <person name="Ware D."/>
        </authorList>
    </citation>
    <scope>NUCLEOTIDE SEQUENCE</scope>
    <source>
        <tissue evidence="1">Seedling</tissue>
    </source>
</reference>
<name>A0A1D6JBB2_MAIZE</name>
<gene>
    <name evidence="1" type="ORF">ZEAMMB73_Zm00001d025968</name>
</gene>
<accession>A0A1D6JBB2</accession>